<dbReference type="InterPro" id="IPR009100">
    <property type="entry name" value="AcylCoA_DH/oxidase_NM_dom_sf"/>
</dbReference>
<dbReference type="EMBL" id="AP023343">
    <property type="protein sequence ID" value="BCI85892.1"/>
    <property type="molecule type" value="Genomic_DNA"/>
</dbReference>
<evidence type="ECO:0000313" key="1">
    <source>
        <dbReference type="EMBL" id="BCI85892.1"/>
    </source>
</evidence>
<proteinExistence type="predicted"/>
<dbReference type="AlphaFoldDB" id="A0A7G1I807"/>
<evidence type="ECO:0000313" key="2">
    <source>
        <dbReference type="Proteomes" id="UP000516380"/>
    </source>
</evidence>
<protein>
    <submittedName>
        <fullName evidence="1">Uncharacterized protein</fullName>
    </submittedName>
</protein>
<dbReference type="SUPFAM" id="SSF56645">
    <property type="entry name" value="Acyl-CoA dehydrogenase NM domain-like"/>
    <property type="match status" value="1"/>
</dbReference>
<dbReference type="InterPro" id="IPR037069">
    <property type="entry name" value="AcylCoA_DH/ox_N_sf"/>
</dbReference>
<dbReference type="GO" id="GO:0016627">
    <property type="term" value="F:oxidoreductase activity, acting on the CH-CH group of donors"/>
    <property type="evidence" value="ECO:0007669"/>
    <property type="project" value="InterPro"/>
</dbReference>
<name>A0A7G1I807_MYCKA</name>
<keyword evidence="2" id="KW-1185">Reference proteome</keyword>
<dbReference type="GO" id="GO:0050660">
    <property type="term" value="F:flavin adenine dinucleotide binding"/>
    <property type="evidence" value="ECO:0007669"/>
    <property type="project" value="InterPro"/>
</dbReference>
<dbReference type="Gene3D" id="1.10.540.10">
    <property type="entry name" value="Acyl-CoA dehydrogenase/oxidase, N-terminal domain"/>
    <property type="match status" value="1"/>
</dbReference>
<organism evidence="1 2">
    <name type="scientific">Mycobacterium kansasii</name>
    <dbReference type="NCBI Taxonomy" id="1768"/>
    <lineage>
        <taxon>Bacteria</taxon>
        <taxon>Bacillati</taxon>
        <taxon>Actinomycetota</taxon>
        <taxon>Actinomycetes</taxon>
        <taxon>Mycobacteriales</taxon>
        <taxon>Mycobacteriaceae</taxon>
        <taxon>Mycobacterium</taxon>
    </lineage>
</organism>
<sequence>MIICEEMHQSGAPGGVFASLFTCGIAVPHMIASGDARLIDSYVRPTLAGGKIGALAITEPGAVRTSGICAPARCATATTT</sequence>
<reference evidence="1 2" key="1">
    <citation type="submission" date="2020-07" db="EMBL/GenBank/DDBJ databases">
        <title>Mycobacterium kansasii (former subtype) with zoonotic potential isolated from diseased indoor pet cat, Japan.</title>
        <authorList>
            <person name="Fukano H."/>
            <person name="Terazono T."/>
            <person name="Hoshino Y."/>
        </authorList>
    </citation>
    <scope>NUCLEOTIDE SEQUENCE [LARGE SCALE GENOMIC DNA]</scope>
    <source>
        <strain evidence="1 2">Kuro-I</strain>
    </source>
</reference>
<gene>
    <name evidence="1" type="ORF">NIIDMKKI_10980</name>
</gene>
<dbReference type="Proteomes" id="UP000516380">
    <property type="component" value="Chromosome"/>
</dbReference>
<accession>A0A7G1I807</accession>